<dbReference type="RefSeq" id="WP_087102890.1">
    <property type="nucleotide sequence ID" value="NZ_FWFG01000035.1"/>
</dbReference>
<name>A0A1X6WW12_9MICO</name>
<proteinExistence type="predicted"/>
<evidence type="ECO:0000313" key="2">
    <source>
        <dbReference type="EMBL" id="SLM89697.1"/>
    </source>
</evidence>
<dbReference type="Proteomes" id="UP000195981">
    <property type="component" value="Unassembled WGS sequence"/>
</dbReference>
<keyword evidence="1" id="KW-1133">Transmembrane helix</keyword>
<gene>
    <name evidence="2" type="ORF">FM110_04045</name>
</gene>
<keyword evidence="1" id="KW-0812">Transmembrane</keyword>
<reference evidence="2 3" key="1">
    <citation type="submission" date="2017-02" db="EMBL/GenBank/DDBJ databases">
        <authorList>
            <person name="Peterson S.W."/>
        </authorList>
    </citation>
    <scope>NUCLEOTIDE SEQUENCE [LARGE SCALE GENOMIC DNA]</scope>
    <source>
        <strain evidence="2 3">CIP104813</strain>
    </source>
</reference>
<evidence type="ECO:0000256" key="1">
    <source>
        <dbReference type="SAM" id="Phobius"/>
    </source>
</evidence>
<evidence type="ECO:0000313" key="3">
    <source>
        <dbReference type="Proteomes" id="UP000195981"/>
    </source>
</evidence>
<dbReference type="AlphaFoldDB" id="A0A1X6WW12"/>
<accession>A0A1X6WW12</accession>
<dbReference type="EMBL" id="FWFG01000035">
    <property type="protein sequence ID" value="SLM89697.1"/>
    <property type="molecule type" value="Genomic_DNA"/>
</dbReference>
<feature type="transmembrane region" description="Helical" evidence="1">
    <location>
        <begin position="31"/>
        <end position="50"/>
    </location>
</feature>
<dbReference type="Gene3D" id="3.40.30.10">
    <property type="entry name" value="Glutaredoxin"/>
    <property type="match status" value="1"/>
</dbReference>
<keyword evidence="3" id="KW-1185">Reference proteome</keyword>
<dbReference type="InterPro" id="IPR036249">
    <property type="entry name" value="Thioredoxin-like_sf"/>
</dbReference>
<dbReference type="SUPFAM" id="SSF52833">
    <property type="entry name" value="Thioredoxin-like"/>
    <property type="match status" value="1"/>
</dbReference>
<dbReference type="OrthoDB" id="8991911at2"/>
<feature type="transmembrane region" description="Helical" evidence="1">
    <location>
        <begin position="7"/>
        <end position="25"/>
    </location>
</feature>
<organism evidence="2 3">
    <name type="scientific">Brachybacterium nesterenkovii</name>
    <dbReference type="NCBI Taxonomy" id="47847"/>
    <lineage>
        <taxon>Bacteria</taxon>
        <taxon>Bacillati</taxon>
        <taxon>Actinomycetota</taxon>
        <taxon>Actinomycetes</taxon>
        <taxon>Micrococcales</taxon>
        <taxon>Dermabacteraceae</taxon>
        <taxon>Brachybacterium</taxon>
    </lineage>
</organism>
<sequence>MRNRTIATVIVLPIVLSVLLTWGIVRSDATMIASGAAGLAATIGLGWFSLRRGRHVPLERARALAADDGAAIVLWKPGCGYCEVLLHRLRRRDDIAWVNVWADDEANALVRSVNGGDELTPTVLVGEMVLRNPSAAELAAVLDGRSGVLRPAG</sequence>
<keyword evidence="1" id="KW-0472">Membrane</keyword>
<protein>
    <submittedName>
        <fullName evidence="2">Putative integral membrane protein</fullName>
    </submittedName>
</protein>